<dbReference type="InterPro" id="IPR007889">
    <property type="entry name" value="HTH_Psq"/>
</dbReference>
<reference evidence="2 3" key="1">
    <citation type="journal article" date="2015" name="Environ. Microbiol.">
        <title>Metagenome sequence of Elaphomyces granulatus from sporocarp tissue reveals Ascomycota ectomycorrhizal fingerprints of genome expansion and a Proteobacteria-rich microbiome.</title>
        <authorList>
            <person name="Quandt C.A."/>
            <person name="Kohler A."/>
            <person name="Hesse C.N."/>
            <person name="Sharpton T.J."/>
            <person name="Martin F."/>
            <person name="Spatafora J.W."/>
        </authorList>
    </citation>
    <scope>NUCLEOTIDE SEQUENCE [LARGE SCALE GENOMIC DNA]</scope>
    <source>
        <strain evidence="2 3">OSC145934</strain>
    </source>
</reference>
<dbReference type="Pfam" id="PF05225">
    <property type="entry name" value="HTH_psq"/>
    <property type="match status" value="1"/>
</dbReference>
<name>A0A232LLV5_9EURO</name>
<dbReference type="AlphaFoldDB" id="A0A232LLV5"/>
<evidence type="ECO:0000313" key="3">
    <source>
        <dbReference type="Proteomes" id="UP000243515"/>
    </source>
</evidence>
<dbReference type="OrthoDB" id="4502298at2759"/>
<organism evidence="2 3">
    <name type="scientific">Elaphomyces granulatus</name>
    <dbReference type="NCBI Taxonomy" id="519963"/>
    <lineage>
        <taxon>Eukaryota</taxon>
        <taxon>Fungi</taxon>
        <taxon>Dikarya</taxon>
        <taxon>Ascomycota</taxon>
        <taxon>Pezizomycotina</taxon>
        <taxon>Eurotiomycetes</taxon>
        <taxon>Eurotiomycetidae</taxon>
        <taxon>Eurotiales</taxon>
        <taxon>Elaphomycetaceae</taxon>
        <taxon>Elaphomyces</taxon>
    </lineage>
</organism>
<accession>A0A232LLV5</accession>
<dbReference type="EMBL" id="NPHW01007586">
    <property type="protein sequence ID" value="OXV05136.1"/>
    <property type="molecule type" value="Genomic_DNA"/>
</dbReference>
<comment type="caution">
    <text evidence="2">The sequence shown here is derived from an EMBL/GenBank/DDBJ whole genome shotgun (WGS) entry which is preliminary data.</text>
</comment>
<dbReference type="GO" id="GO:0003677">
    <property type="term" value="F:DNA binding"/>
    <property type="evidence" value="ECO:0007669"/>
    <property type="project" value="InterPro"/>
</dbReference>
<protein>
    <recommendedName>
        <fullName evidence="1">HTH psq-type domain-containing protein</fullName>
    </recommendedName>
</protein>
<feature type="domain" description="HTH psq-type" evidence="1">
    <location>
        <begin position="33"/>
        <end position="58"/>
    </location>
</feature>
<sequence>MSFIEFRLDPNVPPDLSKAERIGLAFQAWKDANGQLSMRRAARIFDVSWTTPQGRIKGACPKAQASQAMQRLSVAEEDTIRDWLLELSNWGN</sequence>
<gene>
    <name evidence="2" type="ORF">Egran_07096</name>
</gene>
<proteinExistence type="predicted"/>
<dbReference type="Proteomes" id="UP000243515">
    <property type="component" value="Unassembled WGS sequence"/>
</dbReference>
<evidence type="ECO:0000259" key="1">
    <source>
        <dbReference type="Pfam" id="PF05225"/>
    </source>
</evidence>
<keyword evidence="3" id="KW-1185">Reference proteome</keyword>
<evidence type="ECO:0000313" key="2">
    <source>
        <dbReference type="EMBL" id="OXV05136.1"/>
    </source>
</evidence>